<dbReference type="GO" id="GO:0016787">
    <property type="term" value="F:hydrolase activity"/>
    <property type="evidence" value="ECO:0007669"/>
    <property type="project" value="InterPro"/>
</dbReference>
<feature type="domain" description="Calcineurin-like phosphoesterase" evidence="2">
    <location>
        <begin position="43"/>
        <end position="218"/>
    </location>
</feature>
<keyword evidence="1" id="KW-0732">Signal</keyword>
<dbReference type="STRING" id="1465490.SAMN05444277_10795"/>
<dbReference type="InterPro" id="IPR006311">
    <property type="entry name" value="TAT_signal"/>
</dbReference>
<name>A0A1I5WYW5_9BACT</name>
<dbReference type="PROSITE" id="PS51318">
    <property type="entry name" value="TAT"/>
    <property type="match status" value="1"/>
</dbReference>
<sequence>MQNRRSFLKQGMKAIVMIGAGNALQSFAASSFRLPAKENVLLRFATVSDGHYGQPSTQYEALHSQMVNWLNAEQKTRGLDFTFVNGDLFHNDTSMMPLVKQQWDKLQMPYHVSHGNHDMIDEELWRQMFTTKWHYSFEKDEAAFIVLNTADEKGKYICPDLEFTKEQLNKYADKKHLFVFMHITPFNWTGAGLPCPELVAMFNKQSNLKAVFQGHDHDEDGMKENEGKHYFFDSHVAGNWGTKYHGYRIVEILKNGKVLTYQMNPLNQQQVNNNTLT</sequence>
<evidence type="ECO:0000313" key="4">
    <source>
        <dbReference type="Proteomes" id="UP000199031"/>
    </source>
</evidence>
<feature type="chain" id="PRO_5011688083" evidence="1">
    <location>
        <begin position="29"/>
        <end position="277"/>
    </location>
</feature>
<dbReference type="SUPFAM" id="SSF56300">
    <property type="entry name" value="Metallo-dependent phosphatases"/>
    <property type="match status" value="1"/>
</dbReference>
<dbReference type="RefSeq" id="WP_090659005.1">
    <property type="nucleotide sequence ID" value="NZ_FOXQ01000007.1"/>
</dbReference>
<evidence type="ECO:0000313" key="3">
    <source>
        <dbReference type="EMBL" id="SFQ24955.1"/>
    </source>
</evidence>
<feature type="signal peptide" evidence="1">
    <location>
        <begin position="1"/>
        <end position="28"/>
    </location>
</feature>
<dbReference type="InterPro" id="IPR051918">
    <property type="entry name" value="STPP_CPPED1"/>
</dbReference>
<keyword evidence="4" id="KW-1185">Reference proteome</keyword>
<evidence type="ECO:0000259" key="2">
    <source>
        <dbReference type="Pfam" id="PF00149"/>
    </source>
</evidence>
<dbReference type="PANTHER" id="PTHR43143">
    <property type="entry name" value="METALLOPHOSPHOESTERASE, CALCINEURIN SUPERFAMILY"/>
    <property type="match status" value="1"/>
</dbReference>
<reference evidence="3 4" key="1">
    <citation type="submission" date="2016-10" db="EMBL/GenBank/DDBJ databases">
        <authorList>
            <person name="de Groot N.N."/>
        </authorList>
    </citation>
    <scope>NUCLEOTIDE SEQUENCE [LARGE SCALE GENOMIC DNA]</scope>
    <source>
        <strain evidence="3 4">DSM 28286</strain>
    </source>
</reference>
<proteinExistence type="predicted"/>
<protein>
    <submittedName>
        <fullName evidence="3">3',5'-cyclic AMP phosphodiesterase CpdA</fullName>
    </submittedName>
</protein>
<accession>A0A1I5WYW5</accession>
<dbReference type="InterPro" id="IPR029052">
    <property type="entry name" value="Metallo-depent_PP-like"/>
</dbReference>
<evidence type="ECO:0000256" key="1">
    <source>
        <dbReference type="SAM" id="SignalP"/>
    </source>
</evidence>
<dbReference type="Gene3D" id="3.60.21.10">
    <property type="match status" value="1"/>
</dbReference>
<dbReference type="PANTHER" id="PTHR43143:SF1">
    <property type="entry name" value="SERINE_THREONINE-PROTEIN PHOSPHATASE CPPED1"/>
    <property type="match status" value="1"/>
</dbReference>
<dbReference type="InterPro" id="IPR004843">
    <property type="entry name" value="Calcineurin-like_PHP"/>
</dbReference>
<dbReference type="Pfam" id="PF00149">
    <property type="entry name" value="Metallophos"/>
    <property type="match status" value="1"/>
</dbReference>
<organism evidence="3 4">
    <name type="scientific">Parafilimonas terrae</name>
    <dbReference type="NCBI Taxonomy" id="1465490"/>
    <lineage>
        <taxon>Bacteria</taxon>
        <taxon>Pseudomonadati</taxon>
        <taxon>Bacteroidota</taxon>
        <taxon>Chitinophagia</taxon>
        <taxon>Chitinophagales</taxon>
        <taxon>Chitinophagaceae</taxon>
        <taxon>Parafilimonas</taxon>
    </lineage>
</organism>
<dbReference type="EMBL" id="FOXQ01000007">
    <property type="protein sequence ID" value="SFQ24955.1"/>
    <property type="molecule type" value="Genomic_DNA"/>
</dbReference>
<dbReference type="AlphaFoldDB" id="A0A1I5WYW5"/>
<dbReference type="OrthoDB" id="9816081at2"/>
<gene>
    <name evidence="3" type="ORF">SAMN05444277_10795</name>
</gene>
<dbReference type="Proteomes" id="UP000199031">
    <property type="component" value="Unassembled WGS sequence"/>
</dbReference>